<comment type="similarity">
    <text evidence="1">Belongs to the FAH family.</text>
</comment>
<organism evidence="4 5">
    <name type="scientific">Aspergillus udagawae</name>
    <dbReference type="NCBI Taxonomy" id="91492"/>
    <lineage>
        <taxon>Eukaryota</taxon>
        <taxon>Fungi</taxon>
        <taxon>Dikarya</taxon>
        <taxon>Ascomycota</taxon>
        <taxon>Pezizomycotina</taxon>
        <taxon>Eurotiomycetes</taxon>
        <taxon>Eurotiomycetidae</taxon>
        <taxon>Eurotiales</taxon>
        <taxon>Aspergillaceae</taxon>
        <taxon>Aspergillus</taxon>
        <taxon>Aspergillus subgen. Fumigati</taxon>
    </lineage>
</organism>
<dbReference type="Proteomes" id="UP000465221">
    <property type="component" value="Unassembled WGS sequence"/>
</dbReference>
<dbReference type="GO" id="GO:0046872">
    <property type="term" value="F:metal ion binding"/>
    <property type="evidence" value="ECO:0007669"/>
    <property type="project" value="UniProtKB-KW"/>
</dbReference>
<dbReference type="FunFam" id="3.90.850.10:FF:000002">
    <property type="entry name" value="2-hydroxyhepta-2,4-diene-1,7-dioate isomerase"/>
    <property type="match status" value="1"/>
</dbReference>
<comment type="caution">
    <text evidence="4">The sequence shown here is derived from an EMBL/GenBank/DDBJ whole genome shotgun (WGS) entry which is preliminary data.</text>
</comment>
<evidence type="ECO:0000256" key="2">
    <source>
        <dbReference type="ARBA" id="ARBA00022723"/>
    </source>
</evidence>
<protein>
    <submittedName>
        <fullName evidence="4">Fumarylacetoacetate hydrolase domain-containing protein 2 homolog</fullName>
    </submittedName>
</protein>
<gene>
    <name evidence="4" type="ORF">IFM46972_11532</name>
</gene>
<evidence type="ECO:0000313" key="4">
    <source>
        <dbReference type="EMBL" id="GFF60049.1"/>
    </source>
</evidence>
<dbReference type="SUPFAM" id="SSF56529">
    <property type="entry name" value="FAH"/>
    <property type="match status" value="1"/>
</dbReference>
<dbReference type="PANTHER" id="PTHR11820:SF7">
    <property type="entry name" value="ACYLPYRUVASE FAHD1, MITOCHONDRIAL"/>
    <property type="match status" value="1"/>
</dbReference>
<evidence type="ECO:0000256" key="1">
    <source>
        <dbReference type="ARBA" id="ARBA00010211"/>
    </source>
</evidence>
<keyword evidence="4" id="KW-0378">Hydrolase</keyword>
<sequence length="280" mass="31052">MTSSWSHLVRFVAVEDSHIHLGQLVDTNRDVGKDTVNGVNILVYLIEGSIFDGCVTDKIMHILSPVNPTQCNYIRCLGLNYTDMLMRQTYNSSKSQSCSPSRALHWPVLNRLPLIFQNDDTSDYESELCVIIGKTRRDIPEAEALDYVLGYTASNDVSVRALQMATAQWSFSKGLDGSCPIGPVLVSPSVITDPQTLRIRGIHNGSVVQDGHTKDMIFSIQKQISYLSQRTTLQAGTILLTGTPAGIGYFRNPRVVLRDEGEFLVEIEGIGSLVNKVRYE</sequence>
<dbReference type="InterPro" id="IPR036663">
    <property type="entry name" value="Fumarylacetoacetase_C_sf"/>
</dbReference>
<feature type="domain" description="Fumarylacetoacetase-like C-terminal" evidence="3">
    <location>
        <begin position="120"/>
        <end position="278"/>
    </location>
</feature>
<dbReference type="PANTHER" id="PTHR11820">
    <property type="entry name" value="ACYLPYRUVASE"/>
    <property type="match status" value="1"/>
</dbReference>
<dbReference type="GO" id="GO:0006107">
    <property type="term" value="P:oxaloacetate metabolic process"/>
    <property type="evidence" value="ECO:0007669"/>
    <property type="project" value="UniProtKB-ARBA"/>
</dbReference>
<proteinExistence type="inferred from homology"/>
<dbReference type="EMBL" id="BLKC01000257">
    <property type="protein sequence ID" value="GFF60049.1"/>
    <property type="molecule type" value="Genomic_DNA"/>
</dbReference>
<dbReference type="Pfam" id="PF01557">
    <property type="entry name" value="FAA_hydrolase"/>
    <property type="match status" value="1"/>
</dbReference>
<keyword evidence="2" id="KW-0479">Metal-binding</keyword>
<dbReference type="AlphaFoldDB" id="A0A8H3XS11"/>
<name>A0A8H3XS11_9EURO</name>
<dbReference type="InterPro" id="IPR011234">
    <property type="entry name" value="Fumarylacetoacetase-like_C"/>
</dbReference>
<dbReference type="GO" id="GO:0018773">
    <property type="term" value="F:acetylpyruvate hydrolase activity"/>
    <property type="evidence" value="ECO:0007669"/>
    <property type="project" value="TreeGrafter"/>
</dbReference>
<evidence type="ECO:0000313" key="5">
    <source>
        <dbReference type="Proteomes" id="UP000465221"/>
    </source>
</evidence>
<dbReference type="Gene3D" id="3.90.850.10">
    <property type="entry name" value="Fumarylacetoacetase-like, C-terminal domain"/>
    <property type="match status" value="1"/>
</dbReference>
<dbReference type="GO" id="GO:0050163">
    <property type="term" value="F:oxaloacetate tautomerase activity"/>
    <property type="evidence" value="ECO:0007669"/>
    <property type="project" value="UniProtKB-ARBA"/>
</dbReference>
<evidence type="ECO:0000259" key="3">
    <source>
        <dbReference type="Pfam" id="PF01557"/>
    </source>
</evidence>
<reference evidence="4 5" key="1">
    <citation type="submission" date="2020-01" db="EMBL/GenBank/DDBJ databases">
        <title>Draft genome sequence of Aspergillus udagawae IFM 46972.</title>
        <authorList>
            <person name="Takahashi H."/>
            <person name="Yaguchi T."/>
        </authorList>
    </citation>
    <scope>NUCLEOTIDE SEQUENCE [LARGE SCALE GENOMIC DNA]</scope>
    <source>
        <strain evidence="4 5">IFM 46972</strain>
    </source>
</reference>
<accession>A0A8H3XS11</accession>